<dbReference type="PANTHER" id="PTHR45138:SF9">
    <property type="entry name" value="DIGUANYLATE CYCLASE DGCM-RELATED"/>
    <property type="match status" value="1"/>
</dbReference>
<dbReference type="FunFam" id="3.30.70.270:FF:000001">
    <property type="entry name" value="Diguanylate cyclase domain protein"/>
    <property type="match status" value="1"/>
</dbReference>
<organism evidence="7 8">
    <name type="scientific">Maritimibacter alkaliphilus HTCC2654</name>
    <dbReference type="NCBI Taxonomy" id="314271"/>
    <lineage>
        <taxon>Bacteria</taxon>
        <taxon>Pseudomonadati</taxon>
        <taxon>Pseudomonadota</taxon>
        <taxon>Alphaproteobacteria</taxon>
        <taxon>Rhodobacterales</taxon>
        <taxon>Roseobacteraceae</taxon>
        <taxon>Maritimibacter</taxon>
    </lineage>
</organism>
<dbReference type="EC" id="2.7.7.65" evidence="1"/>
<dbReference type="Gene3D" id="3.40.50.2300">
    <property type="match status" value="1"/>
</dbReference>
<dbReference type="InterPro" id="IPR000160">
    <property type="entry name" value="GGDEF_dom"/>
</dbReference>
<feature type="domain" description="Response regulatory" evidence="5">
    <location>
        <begin position="4"/>
        <end position="119"/>
    </location>
</feature>
<dbReference type="SMART" id="SM00267">
    <property type="entry name" value="GGDEF"/>
    <property type="match status" value="1"/>
</dbReference>
<evidence type="ECO:0000259" key="6">
    <source>
        <dbReference type="PROSITE" id="PS50887"/>
    </source>
</evidence>
<proteinExistence type="predicted"/>
<dbReference type="InterPro" id="IPR001789">
    <property type="entry name" value="Sig_transdc_resp-reg_receiver"/>
</dbReference>
<keyword evidence="3" id="KW-0597">Phosphoprotein</keyword>
<dbReference type="GO" id="GO:0043709">
    <property type="term" value="P:cell adhesion involved in single-species biofilm formation"/>
    <property type="evidence" value="ECO:0007669"/>
    <property type="project" value="TreeGrafter"/>
</dbReference>
<comment type="catalytic activity">
    <reaction evidence="2">
        <text>2 GTP = 3',3'-c-di-GMP + 2 diphosphate</text>
        <dbReference type="Rhea" id="RHEA:24898"/>
        <dbReference type="ChEBI" id="CHEBI:33019"/>
        <dbReference type="ChEBI" id="CHEBI:37565"/>
        <dbReference type="ChEBI" id="CHEBI:58805"/>
        <dbReference type="EC" id="2.7.7.65"/>
    </reaction>
</comment>
<dbReference type="Pfam" id="PF00990">
    <property type="entry name" value="GGDEF"/>
    <property type="match status" value="1"/>
</dbReference>
<dbReference type="PROSITE" id="PS50887">
    <property type="entry name" value="GGDEF"/>
    <property type="match status" value="1"/>
</dbReference>
<dbReference type="SUPFAM" id="SSF55073">
    <property type="entry name" value="Nucleotide cyclase"/>
    <property type="match status" value="1"/>
</dbReference>
<accession>A3VLX7</accession>
<dbReference type="STRING" id="314271.RB2654_21083"/>
<evidence type="ECO:0000313" key="8">
    <source>
        <dbReference type="Proteomes" id="UP000002931"/>
    </source>
</evidence>
<dbReference type="SUPFAM" id="SSF52172">
    <property type="entry name" value="CheY-like"/>
    <property type="match status" value="2"/>
</dbReference>
<feature type="domain" description="GGDEF" evidence="6">
    <location>
        <begin position="317"/>
        <end position="452"/>
    </location>
</feature>
<keyword evidence="8" id="KW-1185">Reference proteome</keyword>
<evidence type="ECO:0000256" key="1">
    <source>
        <dbReference type="ARBA" id="ARBA00012528"/>
    </source>
</evidence>
<dbReference type="GO" id="GO:0000160">
    <property type="term" value="P:phosphorelay signal transduction system"/>
    <property type="evidence" value="ECO:0007669"/>
    <property type="project" value="InterPro"/>
</dbReference>
<dbReference type="SMART" id="SM00448">
    <property type="entry name" value="REC"/>
    <property type="match status" value="1"/>
</dbReference>
<evidence type="ECO:0000259" key="5">
    <source>
        <dbReference type="PROSITE" id="PS50110"/>
    </source>
</evidence>
<dbReference type="GO" id="GO:0005886">
    <property type="term" value="C:plasma membrane"/>
    <property type="evidence" value="ECO:0007669"/>
    <property type="project" value="TreeGrafter"/>
</dbReference>
<evidence type="ECO:0000313" key="7">
    <source>
        <dbReference type="EMBL" id="EAQ10732.1"/>
    </source>
</evidence>
<dbReference type="NCBIfam" id="TIGR00254">
    <property type="entry name" value="GGDEF"/>
    <property type="match status" value="1"/>
</dbReference>
<dbReference type="GO" id="GO:1902201">
    <property type="term" value="P:negative regulation of bacterial-type flagellum-dependent cell motility"/>
    <property type="evidence" value="ECO:0007669"/>
    <property type="project" value="TreeGrafter"/>
</dbReference>
<dbReference type="EMBL" id="AAMT01000026">
    <property type="protein sequence ID" value="EAQ10732.1"/>
    <property type="molecule type" value="Genomic_DNA"/>
</dbReference>
<dbReference type="InterPro" id="IPR011006">
    <property type="entry name" value="CheY-like_superfamily"/>
</dbReference>
<gene>
    <name evidence="7" type="ORF">RB2654_21083</name>
</gene>
<name>A3VLX7_9RHOB</name>
<evidence type="ECO:0000256" key="4">
    <source>
        <dbReference type="SAM" id="Coils"/>
    </source>
</evidence>
<dbReference type="HOGENOM" id="CLU_000445_11_28_5"/>
<dbReference type="InterPro" id="IPR043128">
    <property type="entry name" value="Rev_trsase/Diguanyl_cyclase"/>
</dbReference>
<dbReference type="Proteomes" id="UP000002931">
    <property type="component" value="Unassembled WGS sequence"/>
</dbReference>
<dbReference type="CDD" id="cd01949">
    <property type="entry name" value="GGDEF"/>
    <property type="match status" value="1"/>
</dbReference>
<protein>
    <recommendedName>
        <fullName evidence="1">diguanylate cyclase</fullName>
        <ecNumber evidence="1">2.7.7.65</ecNumber>
    </recommendedName>
</protein>
<dbReference type="InterPro" id="IPR029787">
    <property type="entry name" value="Nucleotide_cyclase"/>
</dbReference>
<dbReference type="RefSeq" id="WP_008335223.1">
    <property type="nucleotide sequence ID" value="NZ_CH902578.1"/>
</dbReference>
<feature type="modified residue" description="4-aspartylphosphate" evidence="3">
    <location>
        <position position="53"/>
    </location>
</feature>
<dbReference type="OrthoDB" id="9812260at2"/>
<dbReference type="PANTHER" id="PTHR45138">
    <property type="entry name" value="REGULATORY COMPONENTS OF SENSORY TRANSDUCTION SYSTEM"/>
    <property type="match status" value="1"/>
</dbReference>
<keyword evidence="4" id="KW-0175">Coiled coil</keyword>
<reference evidence="7 8" key="1">
    <citation type="journal article" date="2010" name="J. Bacteriol.">
        <title>Genome sequences of Pelagibaca bermudensis HTCC2601T and Maritimibacter alkaliphilus HTCC2654T, the type strains of two marine Roseobacter genera.</title>
        <authorList>
            <person name="Thrash J.C."/>
            <person name="Cho J.C."/>
            <person name="Ferriera S."/>
            <person name="Johnson J."/>
            <person name="Vergin K.L."/>
            <person name="Giovannoni S.J."/>
        </authorList>
    </citation>
    <scope>NUCLEOTIDE SEQUENCE [LARGE SCALE GENOMIC DNA]</scope>
    <source>
        <strain evidence="7 8">HTCC2654</strain>
    </source>
</reference>
<dbReference type="GO" id="GO:0052621">
    <property type="term" value="F:diguanylate cyclase activity"/>
    <property type="evidence" value="ECO:0007669"/>
    <property type="project" value="UniProtKB-EC"/>
</dbReference>
<feature type="coiled-coil region" evidence="4">
    <location>
        <begin position="263"/>
        <end position="290"/>
    </location>
</feature>
<comment type="caution">
    <text evidence="7">The sequence shown here is derived from an EMBL/GenBank/DDBJ whole genome shotgun (WGS) entry which is preliminary data.</text>
</comment>
<evidence type="ECO:0000256" key="2">
    <source>
        <dbReference type="ARBA" id="ARBA00034247"/>
    </source>
</evidence>
<dbReference type="InterPro" id="IPR050469">
    <property type="entry name" value="Diguanylate_Cyclase"/>
</dbReference>
<dbReference type="AlphaFoldDB" id="A3VLX7"/>
<sequence>MGGRIIIADDLVTDRIALKARLAAARHSVTQARTRDELLARAIADKPDVILIDIDFPGGGIAACRALKARPDLAEVPVVIYGAADDRVARIAALEAGAEECLTDLPGEALLLALLRNLTRKRAEREELLRRQPLGAADAFAEASAGFAPRARITVVPPTATEGPGWRSRIAAASGAKVTLATSATALEPEAEGDAYVIALTPGNPGAALGLVAELRARPSTRHALVLLHTPRDRDDTADMAFDFGADAVMRGTFSSAELVARLDRLLDRKRETDRLRARVEDQLDEALRDPLTGLFNRRYADGYLARMQKEHGATRRSCAMLLLDLDHFKSVNDRFGHLAGDDVLVETARRLKATLREIDLVARIGGEEFLVVLRDTTGDEARLTAERLRAAVADTPVDARDGQTPISVTLSIGMALCSNSISNPRELWDQADRALYVSKAGGRNIVTCAPERSAA</sequence>
<dbReference type="Pfam" id="PF00072">
    <property type="entry name" value="Response_reg"/>
    <property type="match status" value="1"/>
</dbReference>
<evidence type="ECO:0000256" key="3">
    <source>
        <dbReference type="PROSITE-ProRule" id="PRU00169"/>
    </source>
</evidence>
<dbReference type="Gene3D" id="3.30.70.270">
    <property type="match status" value="1"/>
</dbReference>
<dbReference type="eggNOG" id="COG3706">
    <property type="taxonomic scope" value="Bacteria"/>
</dbReference>
<dbReference type="PROSITE" id="PS50110">
    <property type="entry name" value="RESPONSE_REGULATORY"/>
    <property type="match status" value="1"/>
</dbReference>